<dbReference type="InParanoid" id="A0C1D3"/>
<keyword evidence="1" id="KW-0732">Signal</keyword>
<organism evidence="2 3">
    <name type="scientific">Paramecium tetraurelia</name>
    <dbReference type="NCBI Taxonomy" id="5888"/>
    <lineage>
        <taxon>Eukaryota</taxon>
        <taxon>Sar</taxon>
        <taxon>Alveolata</taxon>
        <taxon>Ciliophora</taxon>
        <taxon>Intramacronucleata</taxon>
        <taxon>Oligohymenophorea</taxon>
        <taxon>Peniculida</taxon>
        <taxon>Parameciidae</taxon>
        <taxon>Paramecium</taxon>
    </lineage>
</organism>
<sequence>MGIIIVLIQFIVTALSQTNNSIDCNKYFYKFGTTESPLVFSGDVVYIQESQQVQINAKYTDVLFEDPIYFGFIEEDGKPPETTCLKLAVHRLDNTPQIIQSLSIITSNNIINQWRHYSFKLPLPKLNNQDVSTKNQKIRAYNGSYSINFESTQQRDFKYVFIFNFIITVDSQTELLIDTKFQTQIEINQSLIILPVSKLLWCADLACETHLNESPFLKLNDLFAIKQVIVDSQISNQIIENIKVEIIGKSLYRKEKPMNLNNKTPGQVIIQLKVPIYWKNVSIKVTSAISGKPFIYGFENTIDTSFNSLDQSCVDGTQIKSVDSELRWCSDITCQKILEQTPSLHINDFVYIQQLVNCSACQNYFLTHTEVWFANGGLNKKTNLVEIINNTKGQVNMKLKIDVVWNKVSIKVTSFLSETSDQDEDEGSNLLDSLQATLEIECTKPEGKEVCATCEEQCNINGYSDDTCGFCNSYGFLTFLNMILLFALTI</sequence>
<evidence type="ECO:0008006" key="4">
    <source>
        <dbReference type="Google" id="ProtNLM"/>
    </source>
</evidence>
<dbReference type="KEGG" id="ptm:GSPATT00034076001"/>
<proteinExistence type="predicted"/>
<reference evidence="2 3" key="1">
    <citation type="journal article" date="2006" name="Nature">
        <title>Global trends of whole-genome duplications revealed by the ciliate Paramecium tetraurelia.</title>
        <authorList>
            <consortium name="Genoscope"/>
            <person name="Aury J.-M."/>
            <person name="Jaillon O."/>
            <person name="Duret L."/>
            <person name="Noel B."/>
            <person name="Jubin C."/>
            <person name="Porcel B.M."/>
            <person name="Segurens B."/>
            <person name="Daubin V."/>
            <person name="Anthouard V."/>
            <person name="Aiach N."/>
            <person name="Arnaiz O."/>
            <person name="Billaut A."/>
            <person name="Beisson J."/>
            <person name="Blanc I."/>
            <person name="Bouhouche K."/>
            <person name="Camara F."/>
            <person name="Duharcourt S."/>
            <person name="Guigo R."/>
            <person name="Gogendeau D."/>
            <person name="Katinka M."/>
            <person name="Keller A.-M."/>
            <person name="Kissmehl R."/>
            <person name="Klotz C."/>
            <person name="Koll F."/>
            <person name="Le Moue A."/>
            <person name="Lepere C."/>
            <person name="Malinsky S."/>
            <person name="Nowacki M."/>
            <person name="Nowak J.K."/>
            <person name="Plattner H."/>
            <person name="Poulain J."/>
            <person name="Ruiz F."/>
            <person name="Serrano V."/>
            <person name="Zagulski M."/>
            <person name="Dessen P."/>
            <person name="Betermier M."/>
            <person name="Weissenbach J."/>
            <person name="Scarpelli C."/>
            <person name="Schachter V."/>
            <person name="Sperling L."/>
            <person name="Meyer E."/>
            <person name="Cohen J."/>
            <person name="Wincker P."/>
        </authorList>
    </citation>
    <scope>NUCLEOTIDE SEQUENCE [LARGE SCALE GENOMIC DNA]</scope>
    <source>
        <strain evidence="2 3">Stock d4-2</strain>
    </source>
</reference>
<protein>
    <recommendedName>
        <fullName evidence="4">Transmembrane protein</fullName>
    </recommendedName>
</protein>
<feature type="chain" id="PRO_5002623121" description="Transmembrane protein" evidence="1">
    <location>
        <begin position="17"/>
        <end position="490"/>
    </location>
</feature>
<name>A0C1D3_PARTE</name>
<dbReference type="AlphaFoldDB" id="A0C1D3"/>
<dbReference type="OrthoDB" id="312007at2759"/>
<dbReference type="Proteomes" id="UP000000600">
    <property type="component" value="Unassembled WGS sequence"/>
</dbReference>
<evidence type="ECO:0000313" key="3">
    <source>
        <dbReference type="Proteomes" id="UP000000600"/>
    </source>
</evidence>
<dbReference type="HOGENOM" id="CLU_557208_0_0_1"/>
<dbReference type="EMBL" id="CT868032">
    <property type="protein sequence ID" value="CAK64600.1"/>
    <property type="molecule type" value="Genomic_DNA"/>
</dbReference>
<gene>
    <name evidence="2" type="ORF">GSPATT00034076001</name>
</gene>
<evidence type="ECO:0000313" key="2">
    <source>
        <dbReference type="EMBL" id="CAK64600.1"/>
    </source>
</evidence>
<feature type="signal peptide" evidence="1">
    <location>
        <begin position="1"/>
        <end position="16"/>
    </location>
</feature>
<accession>A0C1D3</accession>
<keyword evidence="3" id="KW-1185">Reference proteome</keyword>
<dbReference type="RefSeq" id="XP_001431998.1">
    <property type="nucleotide sequence ID" value="XM_001431961.1"/>
</dbReference>
<evidence type="ECO:0000256" key="1">
    <source>
        <dbReference type="SAM" id="SignalP"/>
    </source>
</evidence>
<dbReference type="GeneID" id="5017782"/>
<dbReference type="OMA" id="VLFEDPI"/>